<evidence type="ECO:0000313" key="2">
    <source>
        <dbReference type="Proteomes" id="UP000667802"/>
    </source>
</evidence>
<protein>
    <submittedName>
        <fullName evidence="1">Cytochrome P450</fullName>
    </submittedName>
</protein>
<comment type="caution">
    <text evidence="1">The sequence shown here is derived from an EMBL/GenBank/DDBJ whole genome shotgun (WGS) entry which is preliminary data.</text>
</comment>
<dbReference type="RefSeq" id="WP_208338477.1">
    <property type="nucleotide sequence ID" value="NZ_CAWQFN010000089.1"/>
</dbReference>
<dbReference type="AlphaFoldDB" id="A0AAP5I9R6"/>
<reference evidence="2" key="1">
    <citation type="journal article" date="2021" name="Science">
        <title>Hunting the eagle killer: A cyanobacterial neurotoxin causes vacuolar myelinopathy.</title>
        <authorList>
            <person name="Breinlinger S."/>
            <person name="Phillips T.J."/>
            <person name="Haram B.N."/>
            <person name="Mares J."/>
            <person name="Martinez Yerena J.A."/>
            <person name="Hrouzek P."/>
            <person name="Sobotka R."/>
            <person name="Henderson W.M."/>
            <person name="Schmieder P."/>
            <person name="Williams S.M."/>
            <person name="Lauderdale J.D."/>
            <person name="Wilde H.D."/>
            <person name="Gerrin W."/>
            <person name="Kust A."/>
            <person name="Washington J.W."/>
            <person name="Wagner C."/>
            <person name="Geier B."/>
            <person name="Liebeke M."/>
            <person name="Enke H."/>
            <person name="Niedermeyer T.H.J."/>
            <person name="Wilde S.B."/>
        </authorList>
    </citation>
    <scope>NUCLEOTIDE SEQUENCE [LARGE SCALE GENOMIC DNA]</scope>
    <source>
        <strain evidence="2">Thurmond2011</strain>
    </source>
</reference>
<evidence type="ECO:0000313" key="1">
    <source>
        <dbReference type="EMBL" id="MDR9897505.1"/>
    </source>
</evidence>
<organism evidence="1 2">
    <name type="scientific">Aetokthonos hydrillicola Thurmond2011</name>
    <dbReference type="NCBI Taxonomy" id="2712845"/>
    <lineage>
        <taxon>Bacteria</taxon>
        <taxon>Bacillati</taxon>
        <taxon>Cyanobacteriota</taxon>
        <taxon>Cyanophyceae</taxon>
        <taxon>Nostocales</taxon>
        <taxon>Hapalosiphonaceae</taxon>
        <taxon>Aetokthonos</taxon>
    </lineage>
</organism>
<gene>
    <name evidence="1" type="ORF">G7B40_023475</name>
</gene>
<name>A0AAP5I9R6_9CYAN</name>
<proteinExistence type="predicted"/>
<dbReference type="Proteomes" id="UP000667802">
    <property type="component" value="Unassembled WGS sequence"/>
</dbReference>
<keyword evidence="2" id="KW-1185">Reference proteome</keyword>
<accession>A0AAP5I9R6</accession>
<dbReference type="EMBL" id="JAALHA020000013">
    <property type="protein sequence ID" value="MDR9897505.1"/>
    <property type="molecule type" value="Genomic_DNA"/>
</dbReference>
<sequence>MPQNVMTLPHPDAVSALREISLDLLGFTQRCTQDYQGQGIVPLRLGDELFCLLTNPEYITQVLKNRLSFIKAKDLQQLRGILGNGPIPVLEDRLSNTCLA</sequence>